<comment type="caution">
    <text evidence="1">The sequence shown here is derived from an EMBL/GenBank/DDBJ whole genome shotgun (WGS) entry which is preliminary data.</text>
</comment>
<evidence type="ECO:0000313" key="2">
    <source>
        <dbReference type="Proteomes" id="UP001562159"/>
    </source>
</evidence>
<gene>
    <name evidence="1" type="ORF">AB7878_06215</name>
</gene>
<sequence>MKTNVVYVEPQAVEERLAQMELAEEVLVEALRLAHVHAARLTGNHPRIYPGIVMWAEVVASLRNLLRPMGWHRSDSSVYELVINGCETLGIAVASGDEGTGIEAGHPSNKSPKGRYTVKAVDANRQADMFAEMLPPQSAPSVLDTWVLLHHFDPKRKERRIELSRPLDMDSDGKIIEWSERIILTPLSFDDDFDDIVLPETPDIDFEVHRKVE</sequence>
<organism evidence="1 2">
    <name type="scientific">Rhodanobacter humi</name>
    <dbReference type="NCBI Taxonomy" id="1888173"/>
    <lineage>
        <taxon>Bacteria</taxon>
        <taxon>Pseudomonadati</taxon>
        <taxon>Pseudomonadota</taxon>
        <taxon>Gammaproteobacteria</taxon>
        <taxon>Lysobacterales</taxon>
        <taxon>Rhodanobacteraceae</taxon>
        <taxon>Rhodanobacter</taxon>
    </lineage>
</organism>
<protein>
    <submittedName>
        <fullName evidence="1">Uncharacterized protein</fullName>
    </submittedName>
</protein>
<keyword evidence="2" id="KW-1185">Reference proteome</keyword>
<accession>A0ABV4APF9</accession>
<reference evidence="1 2" key="1">
    <citation type="submission" date="2024-07" db="EMBL/GenBank/DDBJ databases">
        <title>Molecular mechanisms and environmental adaptations of flagellar loss and biofilm growth of Rhodanobacter under environmental stress.</title>
        <authorList>
            <person name="Chen M."/>
        </authorList>
    </citation>
    <scope>NUCLEOTIDE SEQUENCE [LARGE SCALE GENOMIC DNA]</scope>
    <source>
        <strain evidence="1 2">RS22</strain>
    </source>
</reference>
<dbReference type="EMBL" id="JBGBPY010000001">
    <property type="protein sequence ID" value="MEY2182006.1"/>
    <property type="molecule type" value="Genomic_DNA"/>
</dbReference>
<dbReference type="Proteomes" id="UP001562159">
    <property type="component" value="Unassembled WGS sequence"/>
</dbReference>
<proteinExistence type="predicted"/>
<name>A0ABV4APF9_9GAMM</name>
<evidence type="ECO:0000313" key="1">
    <source>
        <dbReference type="EMBL" id="MEY2182006.1"/>
    </source>
</evidence>